<feature type="region of interest" description="Disordered" evidence="2">
    <location>
        <begin position="1"/>
        <end position="23"/>
    </location>
</feature>
<accession>A0A7S1NW97</accession>
<gene>
    <name evidence="3" type="ORF">EGYM00392_LOCUS53527</name>
</gene>
<evidence type="ECO:0000313" key="3">
    <source>
        <dbReference type="EMBL" id="CAD9042350.1"/>
    </source>
</evidence>
<evidence type="ECO:0000256" key="1">
    <source>
        <dbReference type="SAM" id="Coils"/>
    </source>
</evidence>
<organism evidence="3">
    <name type="scientific">Eutreptiella gymnastica</name>
    <dbReference type="NCBI Taxonomy" id="73025"/>
    <lineage>
        <taxon>Eukaryota</taxon>
        <taxon>Discoba</taxon>
        <taxon>Euglenozoa</taxon>
        <taxon>Euglenida</taxon>
        <taxon>Spirocuta</taxon>
        <taxon>Euglenophyceae</taxon>
        <taxon>Eutreptiales</taxon>
        <taxon>Eutreptiaceae</taxon>
        <taxon>Eutreptiella</taxon>
    </lineage>
</organism>
<feature type="region of interest" description="Disordered" evidence="2">
    <location>
        <begin position="295"/>
        <end position="342"/>
    </location>
</feature>
<protein>
    <submittedName>
        <fullName evidence="3">Uncharacterized protein</fullName>
    </submittedName>
</protein>
<feature type="compositionally biased region" description="Acidic residues" evidence="2">
    <location>
        <begin position="309"/>
        <end position="320"/>
    </location>
</feature>
<name>A0A7S1NW97_9EUGL</name>
<reference evidence="3" key="1">
    <citation type="submission" date="2021-01" db="EMBL/GenBank/DDBJ databases">
        <authorList>
            <person name="Corre E."/>
            <person name="Pelletier E."/>
            <person name="Niang G."/>
            <person name="Scheremetjew M."/>
            <person name="Finn R."/>
            <person name="Kale V."/>
            <person name="Holt S."/>
            <person name="Cochrane G."/>
            <person name="Meng A."/>
            <person name="Brown T."/>
            <person name="Cohen L."/>
        </authorList>
    </citation>
    <scope>NUCLEOTIDE SEQUENCE</scope>
    <source>
        <strain evidence="3">NIES-381</strain>
    </source>
</reference>
<feature type="coiled-coil region" evidence="1">
    <location>
        <begin position="29"/>
        <end position="86"/>
    </location>
</feature>
<sequence length="342" mass="39633">MMRSTQGPVQFKASQFMDDDNSPDVFQKVVDARERKRQSQKQMEELRRRIACMEAKATRIGVAVAVQEHREKVQQTTREAKQYNQYLHWLKEQEGDEKKDRQLAAIGREKQRKELAREKMIELFHKRQVCVQEMKKAKANTNEARRQLAGEVREDYKNQIWQMKNESADRKVTMRNQNARHLISLSKEGEQRRAEASQSIHAHRAEVVQRVRARAHEVRAHNGPTKASRNLTDLPHKRQMLLPKVKNAVPAEDDEIDRYLAEMKEMEEIVRHSRRQLEVESLKVGSVMSASVLRGRFPAPKKPEPISASEEEAVEEESEGMNDLRSSLTAFLPRAAQPPSMA</sequence>
<dbReference type="EMBL" id="HBGA01146382">
    <property type="protein sequence ID" value="CAD9042350.1"/>
    <property type="molecule type" value="Transcribed_RNA"/>
</dbReference>
<dbReference type="AlphaFoldDB" id="A0A7S1NW97"/>
<proteinExistence type="predicted"/>
<keyword evidence="1" id="KW-0175">Coiled coil</keyword>
<evidence type="ECO:0000256" key="2">
    <source>
        <dbReference type="SAM" id="MobiDB-lite"/>
    </source>
</evidence>